<keyword evidence="6" id="KW-0697">Rotamase</keyword>
<evidence type="ECO:0000256" key="7">
    <source>
        <dbReference type="ARBA" id="ARBA00023186"/>
    </source>
</evidence>
<dbReference type="Proteomes" id="UP000034664">
    <property type="component" value="Unassembled WGS sequence"/>
</dbReference>
<dbReference type="InterPro" id="IPR005215">
    <property type="entry name" value="Trig_fac"/>
</dbReference>
<comment type="subcellular location">
    <subcellularLocation>
        <location evidence="2">Cytoplasm</location>
    </subcellularLocation>
</comment>
<protein>
    <recommendedName>
        <fullName evidence="5">Trigger factor</fullName>
        <ecNumber evidence="4">5.2.1.8</ecNumber>
    </recommendedName>
    <alternativeName>
        <fullName evidence="9">PPIase</fullName>
    </alternativeName>
</protein>
<dbReference type="PANTHER" id="PTHR30560:SF3">
    <property type="entry name" value="TRIGGER FACTOR-LIKE PROTEIN TIG, CHLOROPLASTIC"/>
    <property type="match status" value="1"/>
</dbReference>
<dbReference type="EC" id="5.2.1.8" evidence="4"/>
<dbReference type="GO" id="GO:0043022">
    <property type="term" value="F:ribosome binding"/>
    <property type="evidence" value="ECO:0007669"/>
    <property type="project" value="TreeGrafter"/>
</dbReference>
<feature type="domain" description="Trigger factor ribosome-binding bacterial" evidence="10">
    <location>
        <begin position="1"/>
        <end position="124"/>
    </location>
</feature>
<keyword evidence="7" id="KW-0143">Chaperone</keyword>
<name>A0A0G0W844_9BACT</name>
<evidence type="ECO:0000256" key="9">
    <source>
        <dbReference type="ARBA" id="ARBA00029986"/>
    </source>
</evidence>
<dbReference type="InterPro" id="IPR037041">
    <property type="entry name" value="Trigger_fac_C_sf"/>
</dbReference>
<dbReference type="GO" id="GO:0015031">
    <property type="term" value="P:protein transport"/>
    <property type="evidence" value="ECO:0007669"/>
    <property type="project" value="InterPro"/>
</dbReference>
<evidence type="ECO:0000259" key="10">
    <source>
        <dbReference type="Pfam" id="PF05697"/>
    </source>
</evidence>
<dbReference type="EMBL" id="LBZM01000029">
    <property type="protein sequence ID" value="KKR71397.1"/>
    <property type="molecule type" value="Genomic_DNA"/>
</dbReference>
<dbReference type="AlphaFoldDB" id="A0A0G0W844"/>
<evidence type="ECO:0000259" key="11">
    <source>
        <dbReference type="Pfam" id="PF05698"/>
    </source>
</evidence>
<dbReference type="GO" id="GO:0003755">
    <property type="term" value="F:peptidyl-prolyl cis-trans isomerase activity"/>
    <property type="evidence" value="ECO:0007669"/>
    <property type="project" value="UniProtKB-KW"/>
</dbReference>
<dbReference type="InterPro" id="IPR027304">
    <property type="entry name" value="Trigger_fact/SurA_dom_sf"/>
</dbReference>
<proteinExistence type="inferred from homology"/>
<organism evidence="12 13">
    <name type="scientific">Candidatus Roizmanbacteria bacterium GW2011_GWB1_40_7</name>
    <dbReference type="NCBI Taxonomy" id="1618482"/>
    <lineage>
        <taxon>Bacteria</taxon>
        <taxon>Candidatus Roizmaniibacteriota</taxon>
    </lineage>
</organism>
<dbReference type="Pfam" id="PF05698">
    <property type="entry name" value="Trigger_C"/>
    <property type="match status" value="1"/>
</dbReference>
<dbReference type="InterPro" id="IPR008881">
    <property type="entry name" value="Trigger_fac_ribosome-bd_bac"/>
</dbReference>
<dbReference type="InterPro" id="IPR008880">
    <property type="entry name" value="Trigger_fac_C"/>
</dbReference>
<comment type="caution">
    <text evidence="12">The sequence shown here is derived from an EMBL/GenBank/DDBJ whole genome shotgun (WGS) entry which is preliminary data.</text>
</comment>
<dbReference type="GO" id="GO:0044183">
    <property type="term" value="F:protein folding chaperone"/>
    <property type="evidence" value="ECO:0007669"/>
    <property type="project" value="TreeGrafter"/>
</dbReference>
<evidence type="ECO:0000313" key="13">
    <source>
        <dbReference type="Proteomes" id="UP000034664"/>
    </source>
</evidence>
<gene>
    <name evidence="12" type="ORF">UU14_C0029G0006</name>
</gene>
<dbReference type="GO" id="GO:0005737">
    <property type="term" value="C:cytoplasm"/>
    <property type="evidence" value="ECO:0007669"/>
    <property type="project" value="UniProtKB-SubCell"/>
</dbReference>
<evidence type="ECO:0000256" key="5">
    <source>
        <dbReference type="ARBA" id="ARBA00016902"/>
    </source>
</evidence>
<dbReference type="GO" id="GO:0051083">
    <property type="term" value="P:'de novo' cotranslational protein folding"/>
    <property type="evidence" value="ECO:0007669"/>
    <property type="project" value="TreeGrafter"/>
</dbReference>
<feature type="domain" description="Trigger factor C-terminal" evidence="11">
    <location>
        <begin position="150"/>
        <end position="286"/>
    </location>
</feature>
<dbReference type="SUPFAM" id="SSF102735">
    <property type="entry name" value="Trigger factor ribosome-binding domain"/>
    <property type="match status" value="1"/>
</dbReference>
<evidence type="ECO:0000256" key="4">
    <source>
        <dbReference type="ARBA" id="ARBA00013194"/>
    </source>
</evidence>
<evidence type="ECO:0000256" key="3">
    <source>
        <dbReference type="ARBA" id="ARBA00005464"/>
    </source>
</evidence>
<dbReference type="GO" id="GO:0043335">
    <property type="term" value="P:protein unfolding"/>
    <property type="evidence" value="ECO:0007669"/>
    <property type="project" value="TreeGrafter"/>
</dbReference>
<comment type="similarity">
    <text evidence="3">Belongs to the FKBP-type PPIase family. Tig subfamily.</text>
</comment>
<dbReference type="InterPro" id="IPR036611">
    <property type="entry name" value="Trigger_fac_ribosome-bd_sf"/>
</dbReference>
<dbReference type="SUPFAM" id="SSF109998">
    <property type="entry name" value="Triger factor/SurA peptide-binding domain-like"/>
    <property type="match status" value="1"/>
</dbReference>
<evidence type="ECO:0000256" key="2">
    <source>
        <dbReference type="ARBA" id="ARBA00004496"/>
    </source>
</evidence>
<keyword evidence="8" id="KW-0413">Isomerase</keyword>
<evidence type="ECO:0000256" key="1">
    <source>
        <dbReference type="ARBA" id="ARBA00000971"/>
    </source>
</evidence>
<dbReference type="PANTHER" id="PTHR30560">
    <property type="entry name" value="TRIGGER FACTOR CHAPERONE AND PEPTIDYL-PROLYL CIS/TRANS ISOMERASE"/>
    <property type="match status" value="1"/>
</dbReference>
<accession>A0A0G0W844</accession>
<reference evidence="12 13" key="1">
    <citation type="journal article" date="2015" name="Nature">
        <title>rRNA introns, odd ribosomes, and small enigmatic genomes across a large radiation of phyla.</title>
        <authorList>
            <person name="Brown C.T."/>
            <person name="Hug L.A."/>
            <person name="Thomas B.C."/>
            <person name="Sharon I."/>
            <person name="Castelle C.J."/>
            <person name="Singh A."/>
            <person name="Wilkins M.J."/>
            <person name="Williams K.H."/>
            <person name="Banfield J.F."/>
        </authorList>
    </citation>
    <scope>NUCLEOTIDE SEQUENCE [LARGE SCALE GENOMIC DNA]</scope>
</reference>
<dbReference type="Pfam" id="PF05697">
    <property type="entry name" value="Trigger_N"/>
    <property type="match status" value="1"/>
</dbReference>
<dbReference type="PATRIC" id="fig|1618482.3.peg.965"/>
<sequence length="289" mass="33701">MNTKVTKHTDRTVELAITIPWSEIKTQYDKTVDELIKHVEIKGFRKGKAPRAQAEKELNKSKVYEEVIKHIVPESYTKAVRDNNIKPIIQPDIRLDKAKDEEDWQITAITAEMPEIKADNYKKVIQDAKGDMKKDDLWLPGKDNNEQSVMNNREKRQKMLNAILESLLINTDLTIPSIMVKNETDRRLTNLLDEIKKLGLTIETYAKSKNLTPDQVRSQVEQEVTNTYKLEFLLDYITEKENITVDEKEIADAIDKIEDKKEKEAVEKNKYYLANMIRRQKTLDRLLSL</sequence>
<evidence type="ECO:0000256" key="6">
    <source>
        <dbReference type="ARBA" id="ARBA00023110"/>
    </source>
</evidence>
<comment type="catalytic activity">
    <reaction evidence="1">
        <text>[protein]-peptidylproline (omega=180) = [protein]-peptidylproline (omega=0)</text>
        <dbReference type="Rhea" id="RHEA:16237"/>
        <dbReference type="Rhea" id="RHEA-COMP:10747"/>
        <dbReference type="Rhea" id="RHEA-COMP:10748"/>
        <dbReference type="ChEBI" id="CHEBI:83833"/>
        <dbReference type="ChEBI" id="CHEBI:83834"/>
        <dbReference type="EC" id="5.2.1.8"/>
    </reaction>
</comment>
<dbReference type="Gene3D" id="3.30.70.1050">
    <property type="entry name" value="Trigger factor ribosome-binding domain"/>
    <property type="match status" value="1"/>
</dbReference>
<dbReference type="Gene3D" id="1.10.3120.10">
    <property type="entry name" value="Trigger factor, C-terminal domain"/>
    <property type="match status" value="1"/>
</dbReference>
<evidence type="ECO:0000313" key="12">
    <source>
        <dbReference type="EMBL" id="KKR71397.1"/>
    </source>
</evidence>
<evidence type="ECO:0000256" key="8">
    <source>
        <dbReference type="ARBA" id="ARBA00023235"/>
    </source>
</evidence>